<keyword evidence="1" id="KW-0732">Signal</keyword>
<dbReference type="PATRIC" id="fig|43658.5.peg.4545"/>
<dbReference type="Proteomes" id="UP000033452">
    <property type="component" value="Unassembled WGS sequence"/>
</dbReference>
<protein>
    <submittedName>
        <fullName evidence="2">Uncharacterized protein</fullName>
    </submittedName>
</protein>
<dbReference type="EMBL" id="JXYA01000062">
    <property type="protein sequence ID" value="KJZ05792.1"/>
    <property type="molecule type" value="Genomic_DNA"/>
</dbReference>
<proteinExistence type="predicted"/>
<evidence type="ECO:0000256" key="1">
    <source>
        <dbReference type="SAM" id="SignalP"/>
    </source>
</evidence>
<gene>
    <name evidence="2" type="ORF">TW77_21565</name>
</gene>
<evidence type="ECO:0000313" key="2">
    <source>
        <dbReference type="EMBL" id="KJZ05792.1"/>
    </source>
</evidence>
<evidence type="ECO:0000313" key="3">
    <source>
        <dbReference type="Proteomes" id="UP000033452"/>
    </source>
</evidence>
<dbReference type="AlphaFoldDB" id="A0A0F4QGJ6"/>
<feature type="chain" id="PRO_5002475658" evidence="1">
    <location>
        <begin position="25"/>
        <end position="91"/>
    </location>
</feature>
<accession>A0A0F4QGJ6</accession>
<keyword evidence="3" id="KW-1185">Reference proteome</keyword>
<feature type="signal peptide" evidence="1">
    <location>
        <begin position="1"/>
        <end position="24"/>
    </location>
</feature>
<sequence length="91" mass="9417">MSKQNLVGVMALVFSAGTISGVVAHSVITDNTPGQSRGNGPAAYPPIESWVPHGNGGPSLRPMKPVTQPLYQVVLDAVFNKGDVCQADGSK</sequence>
<organism evidence="2 3">
    <name type="scientific">Pseudoalteromonas rubra</name>
    <dbReference type="NCBI Taxonomy" id="43658"/>
    <lineage>
        <taxon>Bacteria</taxon>
        <taxon>Pseudomonadati</taxon>
        <taxon>Pseudomonadota</taxon>
        <taxon>Gammaproteobacteria</taxon>
        <taxon>Alteromonadales</taxon>
        <taxon>Pseudoalteromonadaceae</taxon>
        <taxon>Pseudoalteromonas</taxon>
    </lineage>
</organism>
<name>A0A0F4QGJ6_9GAMM</name>
<comment type="caution">
    <text evidence="2">The sequence shown here is derived from an EMBL/GenBank/DDBJ whole genome shotgun (WGS) entry which is preliminary data.</text>
</comment>
<reference evidence="2 3" key="1">
    <citation type="journal article" date="2015" name="BMC Genomics">
        <title>Genome mining reveals unlocked bioactive potential of marine Gram-negative bacteria.</title>
        <authorList>
            <person name="Machado H."/>
            <person name="Sonnenschein E.C."/>
            <person name="Melchiorsen J."/>
            <person name="Gram L."/>
        </authorList>
    </citation>
    <scope>NUCLEOTIDE SEQUENCE [LARGE SCALE GENOMIC DNA]</scope>
    <source>
        <strain evidence="2 3">S2471</strain>
    </source>
</reference>